<evidence type="ECO:0000313" key="6">
    <source>
        <dbReference type="Proteomes" id="UP001500957"/>
    </source>
</evidence>
<evidence type="ECO:0000259" key="4">
    <source>
        <dbReference type="Pfam" id="PF00171"/>
    </source>
</evidence>
<feature type="active site" evidence="2">
    <location>
        <position position="257"/>
    </location>
</feature>
<name>A0ABN1H4K4_9ACTN</name>
<accession>A0ABN1H4K4</accession>
<dbReference type="Pfam" id="PF00171">
    <property type="entry name" value="Aldedh"/>
    <property type="match status" value="1"/>
</dbReference>
<dbReference type="Proteomes" id="UP001500957">
    <property type="component" value="Unassembled WGS sequence"/>
</dbReference>
<feature type="domain" description="Aldehyde dehydrogenase" evidence="4">
    <location>
        <begin position="27"/>
        <end position="483"/>
    </location>
</feature>
<comment type="caution">
    <text evidence="5">The sequence shown here is derived from an EMBL/GenBank/DDBJ whole genome shotgun (WGS) entry which is preliminary data.</text>
</comment>
<evidence type="ECO:0000256" key="2">
    <source>
        <dbReference type="PROSITE-ProRule" id="PRU10007"/>
    </source>
</evidence>
<dbReference type="Gene3D" id="3.40.605.10">
    <property type="entry name" value="Aldehyde Dehydrogenase, Chain A, domain 1"/>
    <property type="match status" value="1"/>
</dbReference>
<organism evidence="5 6">
    <name type="scientific">Sporichthya brevicatena</name>
    <dbReference type="NCBI Taxonomy" id="171442"/>
    <lineage>
        <taxon>Bacteria</taxon>
        <taxon>Bacillati</taxon>
        <taxon>Actinomycetota</taxon>
        <taxon>Actinomycetes</taxon>
        <taxon>Sporichthyales</taxon>
        <taxon>Sporichthyaceae</taxon>
        <taxon>Sporichthya</taxon>
    </lineage>
</organism>
<proteinExistence type="inferred from homology"/>
<comment type="similarity">
    <text evidence="3">Belongs to the aldehyde dehydrogenase family.</text>
</comment>
<dbReference type="InterPro" id="IPR015590">
    <property type="entry name" value="Aldehyde_DH_dom"/>
</dbReference>
<keyword evidence="1 3" id="KW-0560">Oxidoreductase</keyword>
<dbReference type="InterPro" id="IPR016162">
    <property type="entry name" value="Ald_DH_N"/>
</dbReference>
<dbReference type="InterPro" id="IPR016163">
    <property type="entry name" value="Ald_DH_C"/>
</dbReference>
<protein>
    <submittedName>
        <fullName evidence="5">Aldehyde dehydrogenase family protein</fullName>
    </submittedName>
</protein>
<evidence type="ECO:0000256" key="1">
    <source>
        <dbReference type="ARBA" id="ARBA00023002"/>
    </source>
</evidence>
<sequence>MTLTSPPLERLPKAGLLIGSDRVLSSSVGSIDHVYPGTGEVTGSVPLAGPAEIDQAVAAARSAFAEWRVVAPNVRRRAMLRLAALVREHAEELSELCIIENGTPRPFADSYPELVADLLEYNAGWTDKIGGEVVPTWPLRALDYTVEEPYGVVGILIPWNGPFGSAGMTMAPALAAGNCVVVKPPELAPWSVLRLGELALEAGFPPGVINVVPAGPVGGEALVRHRGVDYVHFTGSGVTARHILTAAAETLKPVGLELGGKSPRIIFPDADLQGAVVESIGNLAVLSGQGCIYGMRVLAHVDVYDQVVGMVQAFSGHIALGDPFAPTTQMGPVINTAARDRILGMVERAQAEGARLVAGGTPGEGDLARGSFVAPTVFADVAPGSELAREEVFGPVIAITPFSDEEEAVRLANDTDFGLAAYIWTNDLRRAHVVADRLEAGNVWINGFLGIPAGAPFGGHKQSGYGRLGGREGVREFTRTKNVYTPFDPLPSL</sequence>
<dbReference type="RefSeq" id="WP_344607218.1">
    <property type="nucleotide sequence ID" value="NZ_BAAAHE010000034.1"/>
</dbReference>
<evidence type="ECO:0000256" key="3">
    <source>
        <dbReference type="RuleBase" id="RU003345"/>
    </source>
</evidence>
<dbReference type="Gene3D" id="3.40.309.10">
    <property type="entry name" value="Aldehyde Dehydrogenase, Chain A, domain 2"/>
    <property type="match status" value="1"/>
</dbReference>
<gene>
    <name evidence="5" type="ORF">GCM10009547_35580</name>
</gene>
<dbReference type="InterPro" id="IPR016161">
    <property type="entry name" value="Ald_DH/histidinol_DH"/>
</dbReference>
<dbReference type="SUPFAM" id="SSF53720">
    <property type="entry name" value="ALDH-like"/>
    <property type="match status" value="1"/>
</dbReference>
<evidence type="ECO:0000313" key="5">
    <source>
        <dbReference type="EMBL" id="GAA0628803.1"/>
    </source>
</evidence>
<dbReference type="InterPro" id="IPR029510">
    <property type="entry name" value="Ald_DH_CS_GLU"/>
</dbReference>
<dbReference type="EMBL" id="BAAAHE010000034">
    <property type="protein sequence ID" value="GAA0628803.1"/>
    <property type="molecule type" value="Genomic_DNA"/>
</dbReference>
<dbReference type="PANTHER" id="PTHR11699">
    <property type="entry name" value="ALDEHYDE DEHYDROGENASE-RELATED"/>
    <property type="match status" value="1"/>
</dbReference>
<keyword evidence="6" id="KW-1185">Reference proteome</keyword>
<reference evidence="5 6" key="1">
    <citation type="journal article" date="2019" name="Int. J. Syst. Evol. Microbiol.">
        <title>The Global Catalogue of Microorganisms (GCM) 10K type strain sequencing project: providing services to taxonomists for standard genome sequencing and annotation.</title>
        <authorList>
            <consortium name="The Broad Institute Genomics Platform"/>
            <consortium name="The Broad Institute Genome Sequencing Center for Infectious Disease"/>
            <person name="Wu L."/>
            <person name="Ma J."/>
        </authorList>
    </citation>
    <scope>NUCLEOTIDE SEQUENCE [LARGE SCALE GENOMIC DNA]</scope>
    <source>
        <strain evidence="5 6">JCM 10671</strain>
    </source>
</reference>
<dbReference type="PROSITE" id="PS00687">
    <property type="entry name" value="ALDEHYDE_DEHYDR_GLU"/>
    <property type="match status" value="1"/>
</dbReference>